<dbReference type="SUPFAM" id="SSF49842">
    <property type="entry name" value="TNF-like"/>
    <property type="match status" value="1"/>
</dbReference>
<organism evidence="6 7">
    <name type="scientific">Salarias fasciatus</name>
    <name type="common">Jewelled blenny</name>
    <name type="synonym">Blennius fasciatus</name>
    <dbReference type="NCBI Taxonomy" id="181472"/>
    <lineage>
        <taxon>Eukaryota</taxon>
        <taxon>Metazoa</taxon>
        <taxon>Chordata</taxon>
        <taxon>Craniata</taxon>
        <taxon>Vertebrata</taxon>
        <taxon>Euteleostomi</taxon>
        <taxon>Actinopterygii</taxon>
        <taxon>Neopterygii</taxon>
        <taxon>Teleostei</taxon>
        <taxon>Neoteleostei</taxon>
        <taxon>Acanthomorphata</taxon>
        <taxon>Ovalentaria</taxon>
        <taxon>Blenniimorphae</taxon>
        <taxon>Blenniiformes</taxon>
        <taxon>Blennioidei</taxon>
        <taxon>Blenniidae</taxon>
        <taxon>Salariinae</taxon>
        <taxon>Salarias</taxon>
    </lineage>
</organism>
<dbReference type="InterPro" id="IPR001073">
    <property type="entry name" value="C1q_dom"/>
</dbReference>
<dbReference type="AlphaFoldDB" id="A0A672F7E2"/>
<dbReference type="InterPro" id="IPR050822">
    <property type="entry name" value="Cerebellin_Synaptic_Org"/>
</dbReference>
<accession>A0A672F7E2</accession>
<dbReference type="PROSITE" id="PS50871">
    <property type="entry name" value="C1Q"/>
    <property type="match status" value="1"/>
</dbReference>
<dbReference type="Ensembl" id="ENSSFAT00005002941.1">
    <property type="protein sequence ID" value="ENSSFAP00005002721.1"/>
    <property type="gene ID" value="ENSSFAG00005001915.1"/>
</dbReference>
<sequence length="194" mass="21451">METFLFFLLLICSVSATQLNAQSDSEIVALLLQTEPKGEETAKTLNNQQNLQRENEVKKVAFSASLLTSGSGHTGPFDTETPVVFRHALTNIGKAYNPDTGFFSAPVRGVYHFEIHIYGLGHETHPSGTYLVKNGQNVVLAYEHQSSGAMKSSNGVTLLLEVGDIVFVRLYRNSRIFDNENHNTIFSGHLVFTM</sequence>
<reference evidence="6" key="2">
    <citation type="submission" date="2025-08" db="UniProtKB">
        <authorList>
            <consortium name="Ensembl"/>
        </authorList>
    </citation>
    <scope>IDENTIFICATION</scope>
</reference>
<dbReference type="InterPro" id="IPR008983">
    <property type="entry name" value="Tumour_necrosis_fac-like_dom"/>
</dbReference>
<reference evidence="6" key="1">
    <citation type="submission" date="2019-06" db="EMBL/GenBank/DDBJ databases">
        <authorList>
            <consortium name="Wellcome Sanger Institute Data Sharing"/>
        </authorList>
    </citation>
    <scope>NUCLEOTIDE SEQUENCE [LARGE SCALE GENOMIC DNA]</scope>
</reference>
<evidence type="ECO:0000259" key="5">
    <source>
        <dbReference type="PROSITE" id="PS50871"/>
    </source>
</evidence>
<keyword evidence="2" id="KW-0964">Secreted</keyword>
<evidence type="ECO:0000313" key="7">
    <source>
        <dbReference type="Proteomes" id="UP000472267"/>
    </source>
</evidence>
<dbReference type="InParanoid" id="A0A672F7E2"/>
<dbReference type="Pfam" id="PF00386">
    <property type="entry name" value="C1q"/>
    <property type="match status" value="1"/>
</dbReference>
<dbReference type="SMART" id="SM00110">
    <property type="entry name" value="C1Q"/>
    <property type="match status" value="1"/>
</dbReference>
<keyword evidence="7" id="KW-1185">Reference proteome</keyword>
<evidence type="ECO:0000313" key="6">
    <source>
        <dbReference type="Ensembl" id="ENSSFAP00005002721.1"/>
    </source>
</evidence>
<dbReference type="Proteomes" id="UP000472267">
    <property type="component" value="Chromosome 20"/>
</dbReference>
<evidence type="ECO:0000256" key="4">
    <source>
        <dbReference type="SAM" id="SignalP"/>
    </source>
</evidence>
<reference evidence="6" key="3">
    <citation type="submission" date="2025-09" db="UniProtKB">
        <authorList>
            <consortium name="Ensembl"/>
        </authorList>
    </citation>
    <scope>IDENTIFICATION</scope>
</reference>
<evidence type="ECO:0000256" key="2">
    <source>
        <dbReference type="ARBA" id="ARBA00022525"/>
    </source>
</evidence>
<evidence type="ECO:0000256" key="1">
    <source>
        <dbReference type="ARBA" id="ARBA00004613"/>
    </source>
</evidence>
<name>A0A672F7E2_SALFA</name>
<comment type="subcellular location">
    <subcellularLocation>
        <location evidence="1">Secreted</location>
    </subcellularLocation>
</comment>
<proteinExistence type="predicted"/>
<dbReference type="GO" id="GO:0005576">
    <property type="term" value="C:extracellular region"/>
    <property type="evidence" value="ECO:0007669"/>
    <property type="project" value="UniProtKB-SubCell"/>
</dbReference>
<keyword evidence="3 4" id="KW-0732">Signal</keyword>
<protein>
    <recommendedName>
        <fullName evidence="5">C1q domain-containing protein</fullName>
    </recommendedName>
</protein>
<dbReference type="PRINTS" id="PR00007">
    <property type="entry name" value="COMPLEMNTC1Q"/>
</dbReference>
<feature type="signal peptide" evidence="4">
    <location>
        <begin position="1"/>
        <end position="16"/>
    </location>
</feature>
<dbReference type="PANTHER" id="PTHR22923">
    <property type="entry name" value="CEREBELLIN-RELATED"/>
    <property type="match status" value="1"/>
</dbReference>
<dbReference type="OMA" id="QNYHNTF"/>
<evidence type="ECO:0000256" key="3">
    <source>
        <dbReference type="ARBA" id="ARBA00022729"/>
    </source>
</evidence>
<dbReference type="PANTHER" id="PTHR22923:SF102">
    <property type="entry name" value="CEREBELLIN 13-RELATED"/>
    <property type="match status" value="1"/>
</dbReference>
<feature type="chain" id="PRO_5025345950" description="C1q domain-containing protein" evidence="4">
    <location>
        <begin position="17"/>
        <end position="194"/>
    </location>
</feature>
<dbReference type="Gene3D" id="2.60.120.40">
    <property type="match status" value="1"/>
</dbReference>
<feature type="domain" description="C1q" evidence="5">
    <location>
        <begin position="55"/>
        <end position="194"/>
    </location>
</feature>